<dbReference type="AlphaFoldDB" id="A0A1S0TTR0"/>
<evidence type="ECO:0000313" key="1">
    <source>
        <dbReference type="EMBL" id="EFO19939.1"/>
    </source>
</evidence>
<gene>
    <name evidence="1" type="ORF">LOAG_08557</name>
</gene>
<name>A0A1S0TTR0_LOALO</name>
<dbReference type="CTD" id="9945983"/>
<reference evidence="1" key="1">
    <citation type="submission" date="2012-04" db="EMBL/GenBank/DDBJ databases">
        <title>The Genome Sequence of Loa loa.</title>
        <authorList>
            <consortium name="The Broad Institute Genome Sequencing Platform"/>
            <consortium name="Broad Institute Genome Sequencing Center for Infectious Disease"/>
            <person name="Nutman T.B."/>
            <person name="Fink D.L."/>
            <person name="Russ C."/>
            <person name="Young S."/>
            <person name="Zeng Q."/>
            <person name="Gargeya S."/>
            <person name="Alvarado L."/>
            <person name="Berlin A."/>
            <person name="Chapman S.B."/>
            <person name="Chen Z."/>
            <person name="Freedman E."/>
            <person name="Gellesch M."/>
            <person name="Goldberg J."/>
            <person name="Griggs A."/>
            <person name="Gujja S."/>
            <person name="Heilman E.R."/>
            <person name="Heiman D."/>
            <person name="Howarth C."/>
            <person name="Mehta T."/>
            <person name="Neiman D."/>
            <person name="Pearson M."/>
            <person name="Roberts A."/>
            <person name="Saif S."/>
            <person name="Shea T."/>
            <person name="Shenoy N."/>
            <person name="Sisk P."/>
            <person name="Stolte C."/>
            <person name="Sykes S."/>
            <person name="White J."/>
            <person name="Yandava C."/>
            <person name="Haas B."/>
            <person name="Henn M.R."/>
            <person name="Nusbaum C."/>
            <person name="Birren B."/>
        </authorList>
    </citation>
    <scope>NUCLEOTIDE SEQUENCE [LARGE SCALE GENOMIC DNA]</scope>
</reference>
<accession>A0A1S0TTR0</accession>
<organism evidence="1">
    <name type="scientific">Loa loa</name>
    <name type="common">Eye worm</name>
    <name type="synonym">Filaria loa</name>
    <dbReference type="NCBI Taxonomy" id="7209"/>
    <lineage>
        <taxon>Eukaryota</taxon>
        <taxon>Metazoa</taxon>
        <taxon>Ecdysozoa</taxon>
        <taxon>Nematoda</taxon>
        <taxon>Chromadorea</taxon>
        <taxon>Rhabditida</taxon>
        <taxon>Spirurina</taxon>
        <taxon>Spiruromorpha</taxon>
        <taxon>Filarioidea</taxon>
        <taxon>Onchocercidae</taxon>
        <taxon>Loa</taxon>
    </lineage>
</organism>
<dbReference type="RefSeq" id="XP_003144135.1">
    <property type="nucleotide sequence ID" value="XM_003144087.1"/>
</dbReference>
<dbReference type="InParanoid" id="A0A1S0TTR0"/>
<sequence>MKMKNVEGDDGAKYITNDKCKISVEFSPADIKGYLRNCFYPTGKSINNDNSRRQDMSSSSAVYPSLTHPSILSYNLPTPSELQSLGPLDNPPSVMAITDFTSPMGHYSTVYLFFLD</sequence>
<protein>
    <submittedName>
        <fullName evidence="1">Uncharacterized protein</fullName>
    </submittedName>
</protein>
<proteinExistence type="predicted"/>
<dbReference type="GeneID" id="9945983"/>
<dbReference type="EMBL" id="JH712074">
    <property type="protein sequence ID" value="EFO19939.1"/>
    <property type="molecule type" value="Genomic_DNA"/>
</dbReference>
<dbReference type="KEGG" id="loa:LOAG_08557"/>